<evidence type="ECO:0000259" key="2">
    <source>
        <dbReference type="Pfam" id="PF20231"/>
    </source>
</evidence>
<name>A0A0L6V2X0_9BASI</name>
<evidence type="ECO:0000313" key="4">
    <source>
        <dbReference type="Proteomes" id="UP000037035"/>
    </source>
</evidence>
<evidence type="ECO:0000313" key="3">
    <source>
        <dbReference type="EMBL" id="KNZ54500.1"/>
    </source>
</evidence>
<dbReference type="AlphaFoldDB" id="A0A0L6V2X0"/>
<gene>
    <name evidence="3" type="ORF">VP01_2930g2</name>
</gene>
<dbReference type="InterPro" id="IPR046496">
    <property type="entry name" value="DUF6589"/>
</dbReference>
<reference evidence="3 4" key="1">
    <citation type="submission" date="2015-08" db="EMBL/GenBank/DDBJ databases">
        <title>Next Generation Sequencing and Analysis of the Genome of Puccinia sorghi L Schw, the Causal Agent of Maize Common Rust.</title>
        <authorList>
            <person name="Rochi L."/>
            <person name="Burguener G."/>
            <person name="Darino M."/>
            <person name="Turjanski A."/>
            <person name="Kreff E."/>
            <person name="Dieguez M.J."/>
            <person name="Sacco F."/>
        </authorList>
    </citation>
    <scope>NUCLEOTIDE SEQUENCE [LARGE SCALE GENOMIC DNA]</scope>
    <source>
        <strain evidence="3 4">RO10H11247</strain>
    </source>
</reference>
<dbReference type="OrthoDB" id="2505697at2759"/>
<dbReference type="Pfam" id="PF20231">
    <property type="entry name" value="DUF6589"/>
    <property type="match status" value="1"/>
</dbReference>
<keyword evidence="4" id="KW-1185">Reference proteome</keyword>
<feature type="domain" description="DUF6589" evidence="2">
    <location>
        <begin position="298"/>
        <end position="397"/>
    </location>
</feature>
<feature type="region of interest" description="Disordered" evidence="1">
    <location>
        <begin position="1"/>
        <end position="24"/>
    </location>
</feature>
<dbReference type="VEuPathDB" id="FungiDB:VP01_2930g2"/>
<dbReference type="STRING" id="27349.A0A0L6V2X0"/>
<evidence type="ECO:0000256" key="1">
    <source>
        <dbReference type="SAM" id="MobiDB-lite"/>
    </source>
</evidence>
<proteinExistence type="predicted"/>
<dbReference type="EMBL" id="LAVV01007869">
    <property type="protein sequence ID" value="KNZ54500.1"/>
    <property type="molecule type" value="Genomic_DNA"/>
</dbReference>
<organism evidence="3 4">
    <name type="scientific">Puccinia sorghi</name>
    <dbReference type="NCBI Taxonomy" id="27349"/>
    <lineage>
        <taxon>Eukaryota</taxon>
        <taxon>Fungi</taxon>
        <taxon>Dikarya</taxon>
        <taxon>Basidiomycota</taxon>
        <taxon>Pucciniomycotina</taxon>
        <taxon>Pucciniomycetes</taxon>
        <taxon>Pucciniales</taxon>
        <taxon>Pucciniaceae</taxon>
        <taxon>Puccinia</taxon>
    </lineage>
</organism>
<dbReference type="Proteomes" id="UP000037035">
    <property type="component" value="Unassembled WGS sequence"/>
</dbReference>
<comment type="caution">
    <text evidence="3">The sequence shown here is derived from an EMBL/GenBank/DDBJ whole genome shotgun (WGS) entry which is preliminary data.</text>
</comment>
<accession>A0A0L6V2X0</accession>
<sequence length="510" mass="57130">MSSIPPFSCTHNHPPLQSPRDSTQSMKKSYIYVMSSRSNNSILKNSSPLFSHSKTRKLLTNIAFERAQIKTVAKTFVNSEGILTRPHKQGPFFPAHTITPQFFSKEGKLTRDKSLCEEEMPFLHELIKSRLLTAVMIPTLWRTMLICTRLCSGTGRWRSFMRLVVASATCSMIQYSANRCANGFQLLNSVVFLACGVTERVAKYLHYIGLCASRESANRALTSLGNHGKQKVIDAAKLSSNSIFAPLICLNNKNRMFHGTWGYLYPPDPELFTDCDPADFTPQSYRRALLDVSNMQINAELFTPNNDDCEHFASAIKSQMTRVLIQYVASNSASNSTIPRDPAQVDPMKPKLPNITMLKLMIASDNTSDGIADELDGIIQQTDLKKKDVFSKLLIFAYPQNSLVNCITNLGASHVLWNIAQSIFIMHFGDNTNSNDLGAWHLLATLGIPSKRPTTKKDYSLMITNMAKLGRSNFILSEDKTRRQPGDICHLVDKFYDAYFSPAALRTAKK</sequence>
<protein>
    <recommendedName>
        <fullName evidence="2">DUF6589 domain-containing protein</fullName>
    </recommendedName>
</protein>
<feature type="compositionally biased region" description="Polar residues" evidence="1">
    <location>
        <begin position="1"/>
        <end position="11"/>
    </location>
</feature>